<dbReference type="RefSeq" id="WP_211337621.1">
    <property type="nucleotide sequence ID" value="NZ_QGHB01000012.1"/>
</dbReference>
<dbReference type="InterPro" id="IPR000182">
    <property type="entry name" value="GNAT_dom"/>
</dbReference>
<protein>
    <submittedName>
        <fullName evidence="3">Acetyltransferase (GNAT) family protein</fullName>
    </submittedName>
</protein>
<dbReference type="PANTHER" id="PTHR13947">
    <property type="entry name" value="GNAT FAMILY N-ACETYLTRANSFERASE"/>
    <property type="match status" value="1"/>
</dbReference>
<dbReference type="PROSITE" id="PS51186">
    <property type="entry name" value="GNAT"/>
    <property type="match status" value="1"/>
</dbReference>
<organism evidence="3 4">
    <name type="scientific">Lentzea atacamensis</name>
    <dbReference type="NCBI Taxonomy" id="531938"/>
    <lineage>
        <taxon>Bacteria</taxon>
        <taxon>Bacillati</taxon>
        <taxon>Actinomycetota</taxon>
        <taxon>Actinomycetes</taxon>
        <taxon>Pseudonocardiales</taxon>
        <taxon>Pseudonocardiaceae</taxon>
        <taxon>Lentzea</taxon>
    </lineage>
</organism>
<dbReference type="PANTHER" id="PTHR13947:SF37">
    <property type="entry name" value="LD18367P"/>
    <property type="match status" value="1"/>
</dbReference>
<name>A0A316HSJ7_9PSEU</name>
<keyword evidence="1 3" id="KW-0808">Transferase</keyword>
<sequence>MLIRPLGRPGDLGWVVQAHGELYAAEHDWDTSFEALVAKIVGDYAADHDDAREAAWIAELDGERVGCVFCVREDDTTAKLRVLLVHPKARGLGAGNQLVDTCVRFARDAGYERMVLWTVDGLTSARKIYEAHGFELVEKTPQHSFGHDVVGQRWERALQP</sequence>
<evidence type="ECO:0000313" key="4">
    <source>
        <dbReference type="Proteomes" id="UP000246005"/>
    </source>
</evidence>
<reference evidence="3 4" key="1">
    <citation type="submission" date="2018-05" db="EMBL/GenBank/DDBJ databases">
        <title>Genomic Encyclopedia of Type Strains, Phase IV (KMG-IV): sequencing the most valuable type-strain genomes for metagenomic binning, comparative biology and taxonomic classification.</title>
        <authorList>
            <person name="Goeker M."/>
        </authorList>
    </citation>
    <scope>NUCLEOTIDE SEQUENCE [LARGE SCALE GENOMIC DNA]</scope>
    <source>
        <strain evidence="3 4">DSM 45480</strain>
    </source>
</reference>
<dbReference type="Pfam" id="PF00583">
    <property type="entry name" value="Acetyltransf_1"/>
    <property type="match status" value="1"/>
</dbReference>
<dbReference type="Gene3D" id="3.40.630.30">
    <property type="match status" value="1"/>
</dbReference>
<accession>A0A316HSJ7</accession>
<dbReference type="SUPFAM" id="SSF55729">
    <property type="entry name" value="Acyl-CoA N-acyltransferases (Nat)"/>
    <property type="match status" value="1"/>
</dbReference>
<evidence type="ECO:0000259" key="2">
    <source>
        <dbReference type="PROSITE" id="PS51186"/>
    </source>
</evidence>
<gene>
    <name evidence="3" type="ORF">C8D88_112241</name>
</gene>
<dbReference type="EMBL" id="QGHB01000012">
    <property type="protein sequence ID" value="PWK82990.1"/>
    <property type="molecule type" value="Genomic_DNA"/>
</dbReference>
<dbReference type="AlphaFoldDB" id="A0A316HSJ7"/>
<dbReference type="InterPro" id="IPR050769">
    <property type="entry name" value="NAT_camello-type"/>
</dbReference>
<dbReference type="Proteomes" id="UP000246005">
    <property type="component" value="Unassembled WGS sequence"/>
</dbReference>
<dbReference type="InterPro" id="IPR016181">
    <property type="entry name" value="Acyl_CoA_acyltransferase"/>
</dbReference>
<dbReference type="CDD" id="cd04301">
    <property type="entry name" value="NAT_SF"/>
    <property type="match status" value="1"/>
</dbReference>
<feature type="domain" description="N-acetyltransferase" evidence="2">
    <location>
        <begin position="1"/>
        <end position="155"/>
    </location>
</feature>
<dbReference type="GO" id="GO:0008080">
    <property type="term" value="F:N-acetyltransferase activity"/>
    <property type="evidence" value="ECO:0007669"/>
    <property type="project" value="InterPro"/>
</dbReference>
<comment type="caution">
    <text evidence="3">The sequence shown here is derived from an EMBL/GenBank/DDBJ whole genome shotgun (WGS) entry which is preliminary data.</text>
</comment>
<evidence type="ECO:0000256" key="1">
    <source>
        <dbReference type="ARBA" id="ARBA00022679"/>
    </source>
</evidence>
<evidence type="ECO:0000313" key="3">
    <source>
        <dbReference type="EMBL" id="PWK82990.1"/>
    </source>
</evidence>
<proteinExistence type="predicted"/>